<dbReference type="Pfam" id="PF01841">
    <property type="entry name" value="Transglut_core"/>
    <property type="match status" value="1"/>
</dbReference>
<feature type="compositionally biased region" description="Basic and acidic residues" evidence="1">
    <location>
        <begin position="552"/>
        <end position="563"/>
    </location>
</feature>
<dbReference type="InterPro" id="IPR018667">
    <property type="entry name" value="DUF2126"/>
</dbReference>
<dbReference type="PANTHER" id="PTHR33490">
    <property type="entry name" value="BLR5614 PROTEIN-RELATED"/>
    <property type="match status" value="1"/>
</dbReference>
<evidence type="ECO:0000313" key="3">
    <source>
        <dbReference type="EMBL" id="RBP41405.1"/>
    </source>
</evidence>
<evidence type="ECO:0000313" key="4">
    <source>
        <dbReference type="Proteomes" id="UP000253426"/>
    </source>
</evidence>
<sequence>MSIHVALHHRTTYSYDRLISLGPQTIRLRPAPHCRTKILSYSLQVAPKQHFINWQQDSHSNYLGRLVFPEKTREFDVTVDLVAEMAVYNPFDFFLEPSAEKFPFKYEPWLKKDLAPFLEWEEQSPKILRYIEPWMGKKDIRTIDFLVELNAQLQKDISYLIRMEPGVQTVEETLTLRSGSCRDTGWLLVNILRRLGFAARFVSGYLIQLTADVKALDGPSGTEVDFTDLHAWCEVYLPGAGWIGLDPTSGLLAGEGHIPLACTPEPMTAAPVSGALDKAESTMHHEMKVTRIYESPRVTKPYTDEQWAEILKSGRAVDARLHAGDVRLTMGGEPTFVSIDDPDGAEWNFAANGKRKRELSGELIKRLRKHFAPTGGMLHYGQGKWYPGESLPRWSLGCWWRKDGEPIWENADLIADESINYGHGAAEAKVLADRLIDHLGVDGQWLMPAYEDVYYYIWRERRLPVNVDPLNSNLNDKEERERIRRIFEQGLGSIVGYALPLQRNYVGDELEWSSGPWFLRRETLYLTPGDSPMGLRLPLDSLPWAPLSELPYKPEPDPMEERGALPPRRSRAAQMHVAVGETGRDSTKPTHATYPYGPESAVAQKAGSRQKLAPASATGTRQPEQGRSAPWVVRTALCVEPRNGRLHVFMPPVTAIEDYLDLVAAIEDAAADLSMPLIIEGEPPPYDPRLSVLKVTPDPGVIEVNIHPSATWDELVEKTTILYDETRLTRLGTEKFMVDGRHTGTGGGNHIIMGGETPSDSPILRRPDLLRSLLNYWHNHPSLSYLFSGLFIGPTSQAPRVDEARNDSLYELQMAFDQVPDASGYIAPWLVDRLFRNLLIDSTGNTHRAEFCIDKLYSPDSSTGRLGLVELRSYEMPPDARMSVAQHLMLRSLIARFWEEPYAAPLVRWGTDIHDRWMLPHFVWNDFSEVVGDLKSSGFEMKSEWFAPHYEFRFPRIGAFSQKDVEVQLRTALEPWHVLGEESGGGGTVRYVDSSLERMEVKVKGMVDPRHVITVNGRRLPLHPTGVNGEYVCGVRYRAWQPPECLQPMIGVHSPLTFDLVDTWNNRSLGGCRYHVSHPGGRSYDTFPVNAYEAESRRLSRFEAMGHTGGKVTPPAPPLSREFPFTLDLRA</sequence>
<dbReference type="AlphaFoldDB" id="A0A366HHU4"/>
<feature type="domain" description="Transglutaminase-like" evidence="2">
    <location>
        <begin position="173"/>
        <end position="249"/>
    </location>
</feature>
<dbReference type="SMART" id="SM00460">
    <property type="entry name" value="TGc"/>
    <property type="match status" value="1"/>
</dbReference>
<keyword evidence="4" id="KW-1185">Reference proteome</keyword>
<dbReference type="Gene3D" id="3.10.620.30">
    <property type="match status" value="1"/>
</dbReference>
<name>A0A366HHU4_9BACT</name>
<dbReference type="InterPro" id="IPR038765">
    <property type="entry name" value="Papain-like_cys_pep_sf"/>
</dbReference>
<dbReference type="OrthoDB" id="9804872at2"/>
<dbReference type="PANTHER" id="PTHR33490:SF1">
    <property type="entry name" value="SLL1233 PROTEIN"/>
    <property type="match status" value="1"/>
</dbReference>
<evidence type="ECO:0000259" key="2">
    <source>
        <dbReference type="SMART" id="SM00460"/>
    </source>
</evidence>
<proteinExistence type="predicted"/>
<organism evidence="3 4">
    <name type="scientific">Roseimicrobium gellanilyticum</name>
    <dbReference type="NCBI Taxonomy" id="748857"/>
    <lineage>
        <taxon>Bacteria</taxon>
        <taxon>Pseudomonadati</taxon>
        <taxon>Verrucomicrobiota</taxon>
        <taxon>Verrucomicrobiia</taxon>
        <taxon>Verrucomicrobiales</taxon>
        <taxon>Verrucomicrobiaceae</taxon>
        <taxon>Roseimicrobium</taxon>
    </lineage>
</organism>
<reference evidence="3 4" key="1">
    <citation type="submission" date="2018-06" db="EMBL/GenBank/DDBJ databases">
        <title>Genomic Encyclopedia of Type Strains, Phase IV (KMG-IV): sequencing the most valuable type-strain genomes for metagenomic binning, comparative biology and taxonomic classification.</title>
        <authorList>
            <person name="Goeker M."/>
        </authorList>
    </citation>
    <scope>NUCLEOTIDE SEQUENCE [LARGE SCALE GENOMIC DNA]</scope>
    <source>
        <strain evidence="3 4">DSM 25532</strain>
    </source>
</reference>
<dbReference type="InterPro" id="IPR002931">
    <property type="entry name" value="Transglutaminase-like"/>
</dbReference>
<accession>A0A366HHU4</accession>
<protein>
    <submittedName>
        <fullName evidence="3">Uncharacterized protein (DUF2126 family)</fullName>
    </submittedName>
</protein>
<dbReference type="Proteomes" id="UP000253426">
    <property type="component" value="Unassembled WGS sequence"/>
</dbReference>
<comment type="caution">
    <text evidence="3">The sequence shown here is derived from an EMBL/GenBank/DDBJ whole genome shotgun (WGS) entry which is preliminary data.</text>
</comment>
<dbReference type="Pfam" id="PF08379">
    <property type="entry name" value="Bact_transglu_N"/>
    <property type="match status" value="1"/>
</dbReference>
<dbReference type="EMBL" id="QNRR01000007">
    <property type="protein sequence ID" value="RBP41405.1"/>
    <property type="molecule type" value="Genomic_DNA"/>
</dbReference>
<feature type="region of interest" description="Disordered" evidence="1">
    <location>
        <begin position="552"/>
        <end position="628"/>
    </location>
</feature>
<dbReference type="InterPro" id="IPR013589">
    <property type="entry name" value="Bac_transglu_N"/>
</dbReference>
<dbReference type="SUPFAM" id="SSF54001">
    <property type="entry name" value="Cysteine proteinases"/>
    <property type="match status" value="1"/>
</dbReference>
<dbReference type="Pfam" id="PF09899">
    <property type="entry name" value="DUF2126"/>
    <property type="match status" value="1"/>
</dbReference>
<dbReference type="RefSeq" id="WP_113960035.1">
    <property type="nucleotide sequence ID" value="NZ_QNRR01000007.1"/>
</dbReference>
<gene>
    <name evidence="3" type="ORF">DES53_107237</name>
</gene>
<evidence type="ECO:0000256" key="1">
    <source>
        <dbReference type="SAM" id="MobiDB-lite"/>
    </source>
</evidence>